<comment type="caution">
    <text evidence="8">Lacks conserved residue(s) required for the propagation of feature annotation.</text>
</comment>
<evidence type="ECO:0000256" key="2">
    <source>
        <dbReference type="ARBA" id="ARBA00022475"/>
    </source>
</evidence>
<dbReference type="AlphaFoldDB" id="A0A6G0U5E0"/>
<dbReference type="PANTHER" id="PTHR21143">
    <property type="entry name" value="INVERTEBRATE GUSTATORY RECEPTOR"/>
    <property type="match status" value="1"/>
</dbReference>
<dbReference type="EMBL" id="VYZN01000008">
    <property type="protein sequence ID" value="KAE9543446.1"/>
    <property type="molecule type" value="Genomic_DNA"/>
</dbReference>
<dbReference type="Proteomes" id="UP000475862">
    <property type="component" value="Unassembled WGS sequence"/>
</dbReference>
<keyword evidence="10" id="KW-1185">Reference proteome</keyword>
<evidence type="ECO:0000256" key="5">
    <source>
        <dbReference type="ARBA" id="ARBA00023136"/>
    </source>
</evidence>
<keyword evidence="3 8" id="KW-0812">Transmembrane</keyword>
<name>A0A6G0U5E0_APHGL</name>
<dbReference type="Pfam" id="PF08395">
    <property type="entry name" value="7tm_7"/>
    <property type="match status" value="1"/>
</dbReference>
<keyword evidence="7 8" id="KW-0807">Transducer</keyword>
<comment type="caution">
    <text evidence="9">The sequence shown here is derived from an EMBL/GenBank/DDBJ whole genome shotgun (WGS) entry which is preliminary data.</text>
</comment>
<evidence type="ECO:0000256" key="4">
    <source>
        <dbReference type="ARBA" id="ARBA00022989"/>
    </source>
</evidence>
<evidence type="ECO:0000313" key="9">
    <source>
        <dbReference type="EMBL" id="KAE9543446.1"/>
    </source>
</evidence>
<proteinExistence type="inferred from homology"/>
<dbReference type="GO" id="GO:0050909">
    <property type="term" value="P:sensory perception of taste"/>
    <property type="evidence" value="ECO:0007669"/>
    <property type="project" value="InterPro"/>
</dbReference>
<reference evidence="9 10" key="1">
    <citation type="submission" date="2019-08" db="EMBL/GenBank/DDBJ databases">
        <title>The genome of the soybean aphid Biotype 1, its phylome, world population structure and adaptation to the North American continent.</title>
        <authorList>
            <person name="Giordano R."/>
            <person name="Donthu R.K."/>
            <person name="Hernandez A.G."/>
            <person name="Wright C.L."/>
            <person name="Zimin A.V."/>
        </authorList>
    </citation>
    <scope>NUCLEOTIDE SEQUENCE [LARGE SCALE GENOMIC DNA]</scope>
    <source>
        <tissue evidence="9">Whole aphids</tissue>
    </source>
</reference>
<gene>
    <name evidence="9" type="ORF">AGLY_002246</name>
</gene>
<evidence type="ECO:0000256" key="7">
    <source>
        <dbReference type="ARBA" id="ARBA00023224"/>
    </source>
</evidence>
<feature type="transmembrane region" description="Helical" evidence="8">
    <location>
        <begin position="100"/>
        <end position="120"/>
    </location>
</feature>
<sequence>MAVVGDNSGAMASAALIMSCVYNYARSPHVICSMGDCNTVSATVIMAIFPRAVAVGCMVSRAAVAYKNATGAVAAYEASAAEYEAHYPVDARGARWRRGFAAALGIACAALIVPVNAYRIHLLYLRYRDGGIVAFHVFMYVQNASMCFAELQFVVYCLQLCRMFCQINGELSALKSETIAVNRYPAVLMCPGPLPAATLGRPPLAEDVERLKFRHQFVSDAVAHLNALYGFQLGASLSALFVMSLFDIYAAVSNVFDSSRFHMFFYVWLFQYAFRFTVIVIMTHVTTKQALKSKILITDINSRHADNYAKEELRLFLQELSSRSMEFTTLDMFVINIRLITSVSYTLFKFK</sequence>
<dbReference type="OrthoDB" id="6604268at2759"/>
<evidence type="ECO:0000256" key="1">
    <source>
        <dbReference type="ARBA" id="ARBA00004651"/>
    </source>
</evidence>
<keyword evidence="6 8" id="KW-0675">Receptor</keyword>
<dbReference type="GO" id="GO:0030424">
    <property type="term" value="C:axon"/>
    <property type="evidence" value="ECO:0007669"/>
    <property type="project" value="TreeGrafter"/>
</dbReference>
<dbReference type="InterPro" id="IPR013604">
    <property type="entry name" value="7TM_chemorcpt"/>
</dbReference>
<protein>
    <recommendedName>
        <fullName evidence="8">Gustatory receptor</fullName>
    </recommendedName>
</protein>
<comment type="subcellular location">
    <subcellularLocation>
        <location evidence="1 8">Cell membrane</location>
        <topology evidence="1 8">Multi-pass membrane protein</topology>
    </subcellularLocation>
</comment>
<dbReference type="GO" id="GO:0007635">
    <property type="term" value="P:chemosensory behavior"/>
    <property type="evidence" value="ECO:0007669"/>
    <property type="project" value="TreeGrafter"/>
</dbReference>
<feature type="transmembrane region" description="Helical" evidence="8">
    <location>
        <begin position="233"/>
        <end position="252"/>
    </location>
</feature>
<keyword evidence="2 8" id="KW-1003">Cell membrane</keyword>
<keyword evidence="4 8" id="KW-1133">Transmembrane helix</keyword>
<comment type="function">
    <text evidence="8">Gustatory receptor which mediates acceptance or avoidance behavior, depending on its substrates.</text>
</comment>
<feature type="transmembrane region" description="Helical" evidence="8">
    <location>
        <begin position="132"/>
        <end position="158"/>
    </location>
</feature>
<evidence type="ECO:0000256" key="3">
    <source>
        <dbReference type="ARBA" id="ARBA00022692"/>
    </source>
</evidence>
<accession>A0A6G0U5E0</accession>
<organism evidence="9 10">
    <name type="scientific">Aphis glycines</name>
    <name type="common">Soybean aphid</name>
    <dbReference type="NCBI Taxonomy" id="307491"/>
    <lineage>
        <taxon>Eukaryota</taxon>
        <taxon>Metazoa</taxon>
        <taxon>Ecdysozoa</taxon>
        <taxon>Arthropoda</taxon>
        <taxon>Hexapoda</taxon>
        <taxon>Insecta</taxon>
        <taxon>Pterygota</taxon>
        <taxon>Neoptera</taxon>
        <taxon>Paraneoptera</taxon>
        <taxon>Hemiptera</taxon>
        <taxon>Sternorrhyncha</taxon>
        <taxon>Aphidomorpha</taxon>
        <taxon>Aphidoidea</taxon>
        <taxon>Aphididae</taxon>
        <taxon>Aphidini</taxon>
        <taxon>Aphis</taxon>
        <taxon>Aphis</taxon>
    </lineage>
</organism>
<dbReference type="GO" id="GO:0007165">
    <property type="term" value="P:signal transduction"/>
    <property type="evidence" value="ECO:0007669"/>
    <property type="project" value="UniProtKB-KW"/>
</dbReference>
<dbReference type="GO" id="GO:0043025">
    <property type="term" value="C:neuronal cell body"/>
    <property type="evidence" value="ECO:0007669"/>
    <property type="project" value="TreeGrafter"/>
</dbReference>
<evidence type="ECO:0000256" key="8">
    <source>
        <dbReference type="RuleBase" id="RU363108"/>
    </source>
</evidence>
<keyword evidence="5 8" id="KW-0472">Membrane</keyword>
<evidence type="ECO:0000256" key="6">
    <source>
        <dbReference type="ARBA" id="ARBA00023170"/>
    </source>
</evidence>
<comment type="similarity">
    <text evidence="8">Belongs to the insect chemoreceptor superfamily. Gustatory receptor (GR) family.</text>
</comment>
<dbReference type="PANTHER" id="PTHR21143:SF133">
    <property type="entry name" value="GUSTATORY AND PHEROMONE RECEPTOR 32A-RELATED"/>
    <property type="match status" value="1"/>
</dbReference>
<evidence type="ECO:0000313" key="10">
    <source>
        <dbReference type="Proteomes" id="UP000475862"/>
    </source>
</evidence>
<feature type="transmembrane region" description="Helical" evidence="8">
    <location>
        <begin position="264"/>
        <end position="285"/>
    </location>
</feature>
<dbReference type="GO" id="GO:0005886">
    <property type="term" value="C:plasma membrane"/>
    <property type="evidence" value="ECO:0007669"/>
    <property type="project" value="UniProtKB-SubCell"/>
</dbReference>
<dbReference type="GO" id="GO:0008049">
    <property type="term" value="P:male courtship behavior"/>
    <property type="evidence" value="ECO:0007669"/>
    <property type="project" value="TreeGrafter"/>
</dbReference>
<dbReference type="GO" id="GO:0030425">
    <property type="term" value="C:dendrite"/>
    <property type="evidence" value="ECO:0007669"/>
    <property type="project" value="TreeGrafter"/>
</dbReference>